<dbReference type="Proteomes" id="UP001181355">
    <property type="component" value="Chromosome"/>
</dbReference>
<dbReference type="Pfam" id="PF12779">
    <property type="entry name" value="WXXGXW"/>
    <property type="match status" value="2"/>
</dbReference>
<gene>
    <name evidence="1" type="ORF">RF679_11880</name>
</gene>
<organism evidence="1 2">
    <name type="scientific">Undibacterium cyanobacteriorum</name>
    <dbReference type="NCBI Taxonomy" id="3073561"/>
    <lineage>
        <taxon>Bacteria</taxon>
        <taxon>Pseudomonadati</taxon>
        <taxon>Pseudomonadota</taxon>
        <taxon>Betaproteobacteria</taxon>
        <taxon>Burkholderiales</taxon>
        <taxon>Oxalobacteraceae</taxon>
        <taxon>Undibacterium</taxon>
    </lineage>
</organism>
<keyword evidence="2" id="KW-1185">Reference proteome</keyword>
<evidence type="ECO:0000313" key="1">
    <source>
        <dbReference type="EMBL" id="WMW79346.1"/>
    </source>
</evidence>
<dbReference type="RefSeq" id="WP_309480844.1">
    <property type="nucleotide sequence ID" value="NZ_CP133720.1"/>
</dbReference>
<dbReference type="InterPro" id="IPR024447">
    <property type="entry name" value="YXWGXW_rpt"/>
</dbReference>
<accession>A0ABY9RGX6</accession>
<dbReference type="EMBL" id="CP133720">
    <property type="protein sequence ID" value="WMW79346.1"/>
    <property type="molecule type" value="Genomic_DNA"/>
</dbReference>
<evidence type="ECO:0000313" key="2">
    <source>
        <dbReference type="Proteomes" id="UP001181355"/>
    </source>
</evidence>
<reference evidence="1" key="1">
    <citation type="submission" date="2023-09" db="EMBL/GenBank/DDBJ databases">
        <title>Undibacterium sp. 20NA77.5 isolated from freshwater.</title>
        <authorList>
            <person name="Le V."/>
            <person name="Ko S.-R."/>
            <person name="Ahn C.-Y."/>
            <person name="Oh H.-M."/>
        </authorList>
    </citation>
    <scope>NUCLEOTIDE SEQUENCE</scope>
    <source>
        <strain evidence="1">20NA77.5</strain>
    </source>
</reference>
<proteinExistence type="predicted"/>
<sequence length="131" mass="14896">MSIAISKVLVSSFVVGSGLLLNACTVMTPAPVYYRGNTQYPPPANYPAGSEVNVQAVQTETAPPPPMQEVITVAPAPGYLWVNGFWYWEGGRHVWRAGYWAPPRVGFTWFPHRWERVGVHWHFRPGHWRHR</sequence>
<protein>
    <submittedName>
        <fullName evidence="1">YXWGXW repeat-containing protein</fullName>
    </submittedName>
</protein>
<name>A0ABY9RGX6_9BURK</name>